<dbReference type="InterPro" id="IPR050598">
    <property type="entry name" value="AminoAcid_Transporter"/>
</dbReference>
<dbReference type="FunFam" id="1.20.1740.10:FF:000015">
    <property type="entry name" value="B(0,+)-type amino acid transporter 1"/>
    <property type="match status" value="1"/>
</dbReference>
<name>A0A2J7QWV5_9NEOP</name>
<evidence type="ECO:0000256" key="13">
    <source>
        <dbReference type="ARBA" id="ARBA00052179"/>
    </source>
</evidence>
<protein>
    <recommendedName>
        <fullName evidence="15">b(0,+)-type amino acid transporter 1</fullName>
    </recommendedName>
    <alternativeName>
        <fullName evidence="16">Glycoprotein-associated amino acid transporter b0,+AT1</fullName>
    </alternativeName>
    <alternativeName>
        <fullName evidence="17">Solute carrier family 7 member 9</fullName>
    </alternativeName>
</protein>
<dbReference type="PANTHER" id="PTHR11785">
    <property type="entry name" value="AMINO ACID TRANSPORTER"/>
    <property type="match status" value="1"/>
</dbReference>
<proteinExistence type="inferred from homology"/>
<accession>A0A2J7QWV5</accession>
<evidence type="ECO:0000256" key="5">
    <source>
        <dbReference type="ARBA" id="ARBA00022553"/>
    </source>
</evidence>
<dbReference type="OrthoDB" id="5982228at2759"/>
<evidence type="ECO:0000256" key="12">
    <source>
        <dbReference type="ARBA" id="ARBA00051835"/>
    </source>
</evidence>
<keyword evidence="8 20" id="KW-0472">Membrane</keyword>
<feature type="transmembrane region" description="Helical" evidence="20">
    <location>
        <begin position="431"/>
        <end position="455"/>
    </location>
</feature>
<evidence type="ECO:0000256" key="20">
    <source>
        <dbReference type="SAM" id="Phobius"/>
    </source>
</evidence>
<evidence type="ECO:0000256" key="4">
    <source>
        <dbReference type="ARBA" id="ARBA00022475"/>
    </source>
</evidence>
<feature type="non-terminal residue" evidence="21">
    <location>
        <position position="512"/>
    </location>
</feature>
<dbReference type="PANTHER" id="PTHR11785:SF514">
    <property type="entry name" value="B(0,+)-TYPE AMINO ACID TRANSPORTER 1-LIKE PROTEIN"/>
    <property type="match status" value="1"/>
</dbReference>
<comment type="catalytic activity">
    <reaction evidence="13">
        <text>L-cysteine(out) + L-arginine(in) = L-cysteine(in) + L-arginine(out)</text>
        <dbReference type="Rhea" id="RHEA:71071"/>
        <dbReference type="ChEBI" id="CHEBI:32682"/>
        <dbReference type="ChEBI" id="CHEBI:35235"/>
    </reaction>
    <physiologicalReaction direction="left-to-right" evidence="13">
        <dbReference type="Rhea" id="RHEA:71072"/>
    </physiologicalReaction>
</comment>
<feature type="transmembrane region" description="Helical" evidence="20">
    <location>
        <begin position="280"/>
        <end position="301"/>
    </location>
</feature>
<feature type="transmembrane region" description="Helical" evidence="20">
    <location>
        <begin position="177"/>
        <end position="198"/>
    </location>
</feature>
<keyword evidence="5" id="KW-0597">Phosphoprotein</keyword>
<keyword evidence="7 20" id="KW-1133">Transmembrane helix</keyword>
<sequence length="512" mass="56197">MAAQATPQRGLHNRNPVAENNRNRPVAQGDSLQEKVHLKRELGLFSAVSLIVGVMIGSGIFVSPSMALQEAGSVGFCLIIWATCGAISLLGALCFAELGLLVPRSGAEYVYLQEAFGGLHKFWGPLPSFLCSWVYVAVLRPAEVAVIIMAFAEYVCQPLEMYIGHIEEGSKGVAKKYIALLALGLLTYVNLMSVKLFVRVQNVFTVSKLMACLIVVISGIYVLCEGYTDNIAAGFQGSNFSPQNVALAFYYALWPFDGWSTVTTVTEEVKKPEANILRSVVIAVPMVTAIYFMMNVAYMSVLSIPEMTSSPAVAVTLADRTLGPVKFLIPLGVALSTFGCALSIQFSVTRLCYVAAREGHMLQALSYIHTRRLTPAPAVLLQGLLTLVFVVVGDIASLIDFVSFLIWIFYGLAMAALLVMRKTKQDDLRLYKVPLLFPVFIIFVSLFLCLVPIITDPSPRYFVALVLIGLGVAVYVPLVFYRLRPRWMENFSYVIQVLMEVVPAEEPAVDRI</sequence>
<feature type="transmembrane region" description="Helical" evidence="20">
    <location>
        <begin position="461"/>
        <end position="481"/>
    </location>
</feature>
<evidence type="ECO:0000256" key="7">
    <source>
        <dbReference type="ARBA" id="ARBA00022989"/>
    </source>
</evidence>
<comment type="catalytic activity">
    <reaction evidence="14">
        <text>L-leucine(out) + L-arginine(in) = L-leucine(in) + L-arginine(out)</text>
        <dbReference type="Rhea" id="RHEA:71059"/>
        <dbReference type="ChEBI" id="CHEBI:32682"/>
        <dbReference type="ChEBI" id="CHEBI:57427"/>
    </reaction>
    <physiologicalReaction direction="left-to-right" evidence="14">
        <dbReference type="Rhea" id="RHEA:71060"/>
    </physiologicalReaction>
</comment>
<keyword evidence="22" id="KW-1185">Reference proteome</keyword>
<evidence type="ECO:0000256" key="11">
    <source>
        <dbReference type="ARBA" id="ARBA00051814"/>
    </source>
</evidence>
<gene>
    <name evidence="21" type="ORF">B7P43_G16119</name>
</gene>
<dbReference type="InterPro" id="IPR002293">
    <property type="entry name" value="AA/rel_permease1"/>
</dbReference>
<feature type="transmembrane region" description="Helical" evidence="20">
    <location>
        <begin position="373"/>
        <end position="392"/>
    </location>
</feature>
<evidence type="ECO:0000256" key="6">
    <source>
        <dbReference type="ARBA" id="ARBA00022692"/>
    </source>
</evidence>
<evidence type="ECO:0000256" key="15">
    <source>
        <dbReference type="ARBA" id="ARBA00074336"/>
    </source>
</evidence>
<evidence type="ECO:0000256" key="3">
    <source>
        <dbReference type="ARBA" id="ARBA00022448"/>
    </source>
</evidence>
<comment type="subcellular location">
    <subcellularLocation>
        <location evidence="1">Apical cell membrane</location>
        <topology evidence="1">Multi-pass membrane protein</topology>
    </subcellularLocation>
</comment>
<dbReference type="Pfam" id="PF13520">
    <property type="entry name" value="AA_permease_2"/>
    <property type="match status" value="1"/>
</dbReference>
<evidence type="ECO:0000256" key="17">
    <source>
        <dbReference type="ARBA" id="ARBA00083296"/>
    </source>
</evidence>
<reference evidence="21 22" key="1">
    <citation type="submission" date="2017-12" db="EMBL/GenBank/DDBJ databases">
        <title>Hemimetabolous genomes reveal molecular basis of termite eusociality.</title>
        <authorList>
            <person name="Harrison M.C."/>
            <person name="Jongepier E."/>
            <person name="Robertson H.M."/>
            <person name="Arning N."/>
            <person name="Bitard-Feildel T."/>
            <person name="Chao H."/>
            <person name="Childers C.P."/>
            <person name="Dinh H."/>
            <person name="Doddapaneni H."/>
            <person name="Dugan S."/>
            <person name="Gowin J."/>
            <person name="Greiner C."/>
            <person name="Han Y."/>
            <person name="Hu H."/>
            <person name="Hughes D.S.T."/>
            <person name="Huylmans A.-K."/>
            <person name="Kemena C."/>
            <person name="Kremer L.P.M."/>
            <person name="Lee S.L."/>
            <person name="Lopez-Ezquerra A."/>
            <person name="Mallet L."/>
            <person name="Monroy-Kuhn J.M."/>
            <person name="Moser A."/>
            <person name="Murali S.C."/>
            <person name="Muzny D.M."/>
            <person name="Otani S."/>
            <person name="Piulachs M.-D."/>
            <person name="Poelchau M."/>
            <person name="Qu J."/>
            <person name="Schaub F."/>
            <person name="Wada-Katsumata A."/>
            <person name="Worley K.C."/>
            <person name="Xie Q."/>
            <person name="Ylla G."/>
            <person name="Poulsen M."/>
            <person name="Gibbs R.A."/>
            <person name="Schal C."/>
            <person name="Richards S."/>
            <person name="Belles X."/>
            <person name="Korb J."/>
            <person name="Bornberg-Bauer E."/>
        </authorList>
    </citation>
    <scope>NUCLEOTIDE SEQUENCE [LARGE SCALE GENOMIC DNA]</scope>
    <source>
        <tissue evidence="21">Whole body</tissue>
    </source>
</reference>
<dbReference type="GO" id="GO:0015179">
    <property type="term" value="F:L-amino acid transmembrane transporter activity"/>
    <property type="evidence" value="ECO:0007669"/>
    <property type="project" value="TreeGrafter"/>
</dbReference>
<evidence type="ECO:0000256" key="19">
    <source>
        <dbReference type="SAM" id="MobiDB-lite"/>
    </source>
</evidence>
<evidence type="ECO:0000256" key="2">
    <source>
        <dbReference type="ARBA" id="ARBA00009523"/>
    </source>
</evidence>
<comment type="catalytic activity">
    <reaction evidence="11">
        <text>L-cystine(out) + L-arginine(in) = L-cystine(in) + L-arginine(out)</text>
        <dbReference type="Rhea" id="RHEA:71075"/>
        <dbReference type="ChEBI" id="CHEBI:32682"/>
        <dbReference type="ChEBI" id="CHEBI:35491"/>
    </reaction>
    <physiologicalReaction direction="left-to-right" evidence="11">
        <dbReference type="Rhea" id="RHEA:71076"/>
    </physiologicalReaction>
</comment>
<keyword evidence="4" id="KW-1003">Cell membrane</keyword>
<comment type="caution">
    <text evidence="21">The sequence shown here is derived from an EMBL/GenBank/DDBJ whole genome shotgun (WGS) entry which is preliminary data.</text>
</comment>
<comment type="catalytic activity">
    <reaction evidence="18">
        <text>L-phenylalanine(out) + L-arginine(in) = L-phenylalanine(in) + L-arginine(out)</text>
        <dbReference type="Rhea" id="RHEA:71067"/>
        <dbReference type="ChEBI" id="CHEBI:32682"/>
        <dbReference type="ChEBI" id="CHEBI:58095"/>
    </reaction>
    <physiologicalReaction direction="left-to-right" evidence="18">
        <dbReference type="Rhea" id="RHEA:71068"/>
    </physiologicalReaction>
</comment>
<evidence type="ECO:0000313" key="22">
    <source>
        <dbReference type="Proteomes" id="UP000235965"/>
    </source>
</evidence>
<evidence type="ECO:0000256" key="1">
    <source>
        <dbReference type="ARBA" id="ARBA00004424"/>
    </source>
</evidence>
<dbReference type="GO" id="GO:0016324">
    <property type="term" value="C:apical plasma membrane"/>
    <property type="evidence" value="ECO:0007669"/>
    <property type="project" value="UniProtKB-SubCell"/>
</dbReference>
<dbReference type="Proteomes" id="UP000235965">
    <property type="component" value="Unassembled WGS sequence"/>
</dbReference>
<comment type="similarity">
    <text evidence="2">Belongs to the amino acid-polyamine-organocation (APC) superfamily.</text>
</comment>
<evidence type="ECO:0000256" key="18">
    <source>
        <dbReference type="ARBA" id="ARBA00093193"/>
    </source>
</evidence>
<feature type="transmembrane region" description="Helical" evidence="20">
    <location>
        <begin position="327"/>
        <end position="353"/>
    </location>
</feature>
<keyword evidence="6 20" id="KW-0812">Transmembrane</keyword>
<comment type="catalytic activity">
    <reaction evidence="10">
        <text>L-lysine(out) + L-arginine(in) = L-lysine(in) + L-arginine(out)</text>
        <dbReference type="Rhea" id="RHEA:70827"/>
        <dbReference type="ChEBI" id="CHEBI:32551"/>
        <dbReference type="ChEBI" id="CHEBI:32682"/>
    </reaction>
    <physiologicalReaction direction="left-to-right" evidence="10">
        <dbReference type="Rhea" id="RHEA:70828"/>
    </physiologicalReaction>
</comment>
<organism evidence="21 22">
    <name type="scientific">Cryptotermes secundus</name>
    <dbReference type="NCBI Taxonomy" id="105785"/>
    <lineage>
        <taxon>Eukaryota</taxon>
        <taxon>Metazoa</taxon>
        <taxon>Ecdysozoa</taxon>
        <taxon>Arthropoda</taxon>
        <taxon>Hexapoda</taxon>
        <taxon>Insecta</taxon>
        <taxon>Pterygota</taxon>
        <taxon>Neoptera</taxon>
        <taxon>Polyneoptera</taxon>
        <taxon>Dictyoptera</taxon>
        <taxon>Blattodea</taxon>
        <taxon>Blattoidea</taxon>
        <taxon>Termitoidae</taxon>
        <taxon>Kalotermitidae</taxon>
        <taxon>Cryptotermitinae</taxon>
        <taxon>Cryptotermes</taxon>
    </lineage>
</organism>
<evidence type="ECO:0000256" key="14">
    <source>
        <dbReference type="ARBA" id="ARBA00052732"/>
    </source>
</evidence>
<comment type="catalytic activity">
    <reaction evidence="12">
        <text>L-histidine(out) + L-arginine(in) = L-histidine(in) + L-arginine(out)</text>
        <dbReference type="Rhea" id="RHEA:71063"/>
        <dbReference type="ChEBI" id="CHEBI:32682"/>
        <dbReference type="ChEBI" id="CHEBI:57595"/>
    </reaction>
    <physiologicalReaction direction="left-to-right" evidence="12">
        <dbReference type="Rhea" id="RHEA:71064"/>
    </physiologicalReaction>
</comment>
<feature type="transmembrane region" description="Helical" evidence="20">
    <location>
        <begin position="204"/>
        <end position="224"/>
    </location>
</feature>
<keyword evidence="3" id="KW-0813">Transport</keyword>
<dbReference type="AlphaFoldDB" id="A0A2J7QWV5"/>
<keyword evidence="9" id="KW-1015">Disulfide bond</keyword>
<evidence type="ECO:0000256" key="9">
    <source>
        <dbReference type="ARBA" id="ARBA00023157"/>
    </source>
</evidence>
<dbReference type="EMBL" id="NEVH01009418">
    <property type="protein sequence ID" value="PNF33059.1"/>
    <property type="molecule type" value="Genomic_DNA"/>
</dbReference>
<feature type="region of interest" description="Disordered" evidence="19">
    <location>
        <begin position="1"/>
        <end position="31"/>
    </location>
</feature>
<feature type="transmembrane region" description="Helical" evidence="20">
    <location>
        <begin position="42"/>
        <end position="62"/>
    </location>
</feature>
<dbReference type="Gene3D" id="1.20.1740.10">
    <property type="entry name" value="Amino acid/polyamine transporter I"/>
    <property type="match status" value="1"/>
</dbReference>
<feature type="transmembrane region" description="Helical" evidence="20">
    <location>
        <begin position="398"/>
        <end position="419"/>
    </location>
</feature>
<evidence type="ECO:0000256" key="8">
    <source>
        <dbReference type="ARBA" id="ARBA00023136"/>
    </source>
</evidence>
<evidence type="ECO:0000256" key="10">
    <source>
        <dbReference type="ARBA" id="ARBA00051323"/>
    </source>
</evidence>
<evidence type="ECO:0000313" key="21">
    <source>
        <dbReference type="EMBL" id="PNF33059.1"/>
    </source>
</evidence>
<dbReference type="PIRSF" id="PIRSF006060">
    <property type="entry name" value="AA_transporter"/>
    <property type="match status" value="1"/>
</dbReference>
<evidence type="ECO:0000256" key="16">
    <source>
        <dbReference type="ARBA" id="ARBA00079910"/>
    </source>
</evidence>
<feature type="transmembrane region" description="Helical" evidence="20">
    <location>
        <begin position="74"/>
        <end position="102"/>
    </location>
</feature>